<dbReference type="SFLD" id="SFLDG01065">
    <property type="entry name" value="anaerobic_coproporphyrinogen-I"/>
    <property type="match status" value="1"/>
</dbReference>
<protein>
    <recommendedName>
        <fullName evidence="2 9">Heme chaperone HemW</fullName>
    </recommendedName>
</protein>
<comment type="subcellular location">
    <subcellularLocation>
        <location evidence="9">Cytoplasm</location>
    </subcellularLocation>
</comment>
<evidence type="ECO:0000313" key="12">
    <source>
        <dbReference type="Proteomes" id="UP000677913"/>
    </source>
</evidence>
<comment type="similarity">
    <text evidence="1">Belongs to the anaerobic coproporphyrinogen-III oxidase family. HemW subfamily.</text>
</comment>
<reference evidence="11" key="1">
    <citation type="submission" date="2021-04" db="EMBL/GenBank/DDBJ databases">
        <title>Genome based classification of Actinospica acidithermotolerans sp. nov., an actinobacterium isolated from an Indonesian hot spring.</title>
        <authorList>
            <person name="Kusuma A.B."/>
            <person name="Putra K.E."/>
            <person name="Nafisah S."/>
            <person name="Loh J."/>
            <person name="Nouioui I."/>
            <person name="Goodfellow M."/>
        </authorList>
    </citation>
    <scope>NUCLEOTIDE SEQUENCE</scope>
    <source>
        <strain evidence="11">DSM 45618</strain>
    </source>
</reference>
<keyword evidence="6 9" id="KW-0408">Iron</keyword>
<feature type="domain" description="Radical SAM core" evidence="10">
    <location>
        <begin position="24"/>
        <end position="266"/>
    </location>
</feature>
<evidence type="ECO:0000256" key="7">
    <source>
        <dbReference type="ARBA" id="ARBA00023014"/>
    </source>
</evidence>
<dbReference type="RefSeq" id="WP_211464140.1">
    <property type="nucleotide sequence ID" value="NZ_JAGSXH010000005.1"/>
</dbReference>
<dbReference type="InterPro" id="IPR004559">
    <property type="entry name" value="HemW-like"/>
</dbReference>
<organism evidence="11 12">
    <name type="scientific">Actinocrinis puniceicyclus</name>
    <dbReference type="NCBI Taxonomy" id="977794"/>
    <lineage>
        <taxon>Bacteria</taxon>
        <taxon>Bacillati</taxon>
        <taxon>Actinomycetota</taxon>
        <taxon>Actinomycetes</taxon>
        <taxon>Catenulisporales</taxon>
        <taxon>Actinospicaceae</taxon>
        <taxon>Actinocrinis</taxon>
    </lineage>
</organism>
<dbReference type="AlphaFoldDB" id="A0A8J7WGZ4"/>
<dbReference type="CDD" id="cd01335">
    <property type="entry name" value="Radical_SAM"/>
    <property type="match status" value="1"/>
</dbReference>
<keyword evidence="12" id="KW-1185">Reference proteome</keyword>
<sequence>MPSAAPDGIPVPGDGALPAASAAAFGERSFGFYVHVPYCATRCGYCDFNTYTAKELGGGASQASYAQNAIAEIRMARRVLGDRYVPVETVFFGGGTPTLLPARELKAILKAIRDEFGLDAAAEITTEANPESVDEKYLVELAEGGFNRISFGMQSARRHVLEVLERGHTSGRPEQCVRWAYDAGFEQVNLDLIYGTPGETDDDWRASLEAVIAVYPDHVSAYSLIVEEGTRLAARIRRGELPDIDEDVHADRYTIADELLTAAGYSWYEVSNWAVSEDARCRHNLLYWSGADWWGIGPGAHSHVSGTRWWNVKHPAAYAQRVAEGRSPGHARELLNAADRRVERILLELRLSDGLDLALLSRQGRAAAGRAMQQRLLEPLPFADGHAVLTLRGRLLADALVRDFTD</sequence>
<keyword evidence="3 9" id="KW-0349">Heme</keyword>
<proteinExistence type="inferred from homology"/>
<dbReference type="GO" id="GO:0051539">
    <property type="term" value="F:4 iron, 4 sulfur cluster binding"/>
    <property type="evidence" value="ECO:0007669"/>
    <property type="project" value="UniProtKB-UniRule"/>
</dbReference>
<dbReference type="SMART" id="SM00729">
    <property type="entry name" value="Elp3"/>
    <property type="match status" value="1"/>
</dbReference>
<dbReference type="NCBIfam" id="TIGR00539">
    <property type="entry name" value="hemN_rel"/>
    <property type="match status" value="1"/>
</dbReference>
<keyword evidence="9" id="KW-0963">Cytoplasm</keyword>
<dbReference type="EMBL" id="JAGSXH010000005">
    <property type="protein sequence ID" value="MBS2961961.1"/>
    <property type="molecule type" value="Genomic_DNA"/>
</dbReference>
<gene>
    <name evidence="11" type="ORF">KGA66_02795</name>
</gene>
<evidence type="ECO:0000259" key="10">
    <source>
        <dbReference type="PROSITE" id="PS51918"/>
    </source>
</evidence>
<evidence type="ECO:0000256" key="3">
    <source>
        <dbReference type="ARBA" id="ARBA00022617"/>
    </source>
</evidence>
<comment type="function">
    <text evidence="9">Probably acts as a heme chaperone, transferring heme to an unknown acceptor. Binds one molecule of heme per monomer, possibly covalently. Binds 1 [4Fe-4S] cluster. The cluster is coordinated with 3 cysteines and an exchangeable S-adenosyl-L-methionine.</text>
</comment>
<keyword evidence="9" id="KW-0004">4Fe-4S</keyword>
<dbReference type="SFLD" id="SFLDF00288">
    <property type="entry name" value="HemN-like__clustered_with_nucl"/>
    <property type="match status" value="1"/>
</dbReference>
<keyword evidence="7 9" id="KW-0411">Iron-sulfur</keyword>
<comment type="caution">
    <text evidence="11">The sequence shown here is derived from an EMBL/GenBank/DDBJ whole genome shotgun (WGS) entry which is preliminary data.</text>
</comment>
<dbReference type="InterPro" id="IPR013785">
    <property type="entry name" value="Aldolase_TIM"/>
</dbReference>
<evidence type="ECO:0000256" key="4">
    <source>
        <dbReference type="ARBA" id="ARBA00022691"/>
    </source>
</evidence>
<dbReference type="InterPro" id="IPR034505">
    <property type="entry name" value="Coproporphyrinogen-III_oxidase"/>
</dbReference>
<dbReference type="GO" id="GO:0046872">
    <property type="term" value="F:metal ion binding"/>
    <property type="evidence" value="ECO:0007669"/>
    <property type="project" value="UniProtKB-UniRule"/>
</dbReference>
<dbReference type="GO" id="GO:0005737">
    <property type="term" value="C:cytoplasm"/>
    <property type="evidence" value="ECO:0007669"/>
    <property type="project" value="UniProtKB-SubCell"/>
</dbReference>
<evidence type="ECO:0000313" key="11">
    <source>
        <dbReference type="EMBL" id="MBS2961961.1"/>
    </source>
</evidence>
<dbReference type="GO" id="GO:0006779">
    <property type="term" value="P:porphyrin-containing compound biosynthetic process"/>
    <property type="evidence" value="ECO:0007669"/>
    <property type="project" value="InterPro"/>
</dbReference>
<evidence type="ECO:0000256" key="5">
    <source>
        <dbReference type="ARBA" id="ARBA00022723"/>
    </source>
</evidence>
<keyword evidence="8 9" id="KW-0143">Chaperone</keyword>
<name>A0A8J7WGZ4_9ACTN</name>
<evidence type="ECO:0000256" key="8">
    <source>
        <dbReference type="ARBA" id="ARBA00023186"/>
    </source>
</evidence>
<dbReference type="Proteomes" id="UP000677913">
    <property type="component" value="Unassembled WGS sequence"/>
</dbReference>
<evidence type="ECO:0000256" key="6">
    <source>
        <dbReference type="ARBA" id="ARBA00023004"/>
    </source>
</evidence>
<dbReference type="SFLD" id="SFLDG01082">
    <property type="entry name" value="B12-binding_domain_containing"/>
    <property type="match status" value="1"/>
</dbReference>
<dbReference type="PANTHER" id="PTHR13932:SF5">
    <property type="entry name" value="RADICAL S-ADENOSYL METHIONINE DOMAIN-CONTAINING PROTEIN 1, MITOCHONDRIAL"/>
    <property type="match status" value="1"/>
</dbReference>
<dbReference type="SFLD" id="SFLDS00029">
    <property type="entry name" value="Radical_SAM"/>
    <property type="match status" value="1"/>
</dbReference>
<dbReference type="InterPro" id="IPR007197">
    <property type="entry name" value="rSAM"/>
</dbReference>
<dbReference type="SUPFAM" id="SSF102114">
    <property type="entry name" value="Radical SAM enzymes"/>
    <property type="match status" value="1"/>
</dbReference>
<evidence type="ECO:0000256" key="2">
    <source>
        <dbReference type="ARBA" id="ARBA00017228"/>
    </source>
</evidence>
<dbReference type="Gene3D" id="3.20.20.70">
    <property type="entry name" value="Aldolase class I"/>
    <property type="match status" value="1"/>
</dbReference>
<evidence type="ECO:0000256" key="1">
    <source>
        <dbReference type="ARBA" id="ARBA00006100"/>
    </source>
</evidence>
<dbReference type="SFLD" id="SFLDF00562">
    <property type="entry name" value="HemN-like__clustered_with_heat"/>
    <property type="match status" value="1"/>
</dbReference>
<keyword evidence="4 9" id="KW-0949">S-adenosyl-L-methionine</keyword>
<evidence type="ECO:0000256" key="9">
    <source>
        <dbReference type="RuleBase" id="RU364116"/>
    </source>
</evidence>
<dbReference type="InterPro" id="IPR006638">
    <property type="entry name" value="Elp3/MiaA/NifB-like_rSAM"/>
</dbReference>
<dbReference type="InterPro" id="IPR058240">
    <property type="entry name" value="rSAM_sf"/>
</dbReference>
<keyword evidence="5 9" id="KW-0479">Metal-binding</keyword>
<dbReference type="Pfam" id="PF04055">
    <property type="entry name" value="Radical_SAM"/>
    <property type="match status" value="1"/>
</dbReference>
<dbReference type="GO" id="GO:0004109">
    <property type="term" value="F:coproporphyrinogen oxidase activity"/>
    <property type="evidence" value="ECO:0007669"/>
    <property type="project" value="InterPro"/>
</dbReference>
<dbReference type="PROSITE" id="PS51918">
    <property type="entry name" value="RADICAL_SAM"/>
    <property type="match status" value="1"/>
</dbReference>
<dbReference type="PANTHER" id="PTHR13932">
    <property type="entry name" value="COPROPORPHYRINIGEN III OXIDASE"/>
    <property type="match status" value="1"/>
</dbReference>
<accession>A0A8J7WGZ4</accession>